<protein>
    <submittedName>
        <fullName evidence="1">Uncharacterized protein</fullName>
    </submittedName>
</protein>
<keyword evidence="2" id="KW-1185">Reference proteome</keyword>
<name>A0ACB8UAR7_9APHY</name>
<evidence type="ECO:0000313" key="2">
    <source>
        <dbReference type="Proteomes" id="UP001055072"/>
    </source>
</evidence>
<dbReference type="EMBL" id="MU274906">
    <property type="protein sequence ID" value="KAI0091343.1"/>
    <property type="molecule type" value="Genomic_DNA"/>
</dbReference>
<organism evidence="1 2">
    <name type="scientific">Irpex rosettiformis</name>
    <dbReference type="NCBI Taxonomy" id="378272"/>
    <lineage>
        <taxon>Eukaryota</taxon>
        <taxon>Fungi</taxon>
        <taxon>Dikarya</taxon>
        <taxon>Basidiomycota</taxon>
        <taxon>Agaricomycotina</taxon>
        <taxon>Agaricomycetes</taxon>
        <taxon>Polyporales</taxon>
        <taxon>Irpicaceae</taxon>
        <taxon>Irpex</taxon>
    </lineage>
</organism>
<reference evidence="1" key="1">
    <citation type="journal article" date="2021" name="Environ. Microbiol.">
        <title>Gene family expansions and transcriptome signatures uncover fungal adaptations to wood decay.</title>
        <authorList>
            <person name="Hage H."/>
            <person name="Miyauchi S."/>
            <person name="Viragh M."/>
            <person name="Drula E."/>
            <person name="Min B."/>
            <person name="Chaduli D."/>
            <person name="Navarro D."/>
            <person name="Favel A."/>
            <person name="Norest M."/>
            <person name="Lesage-Meessen L."/>
            <person name="Balint B."/>
            <person name="Merenyi Z."/>
            <person name="de Eugenio L."/>
            <person name="Morin E."/>
            <person name="Martinez A.T."/>
            <person name="Baldrian P."/>
            <person name="Stursova M."/>
            <person name="Martinez M.J."/>
            <person name="Novotny C."/>
            <person name="Magnuson J.K."/>
            <person name="Spatafora J.W."/>
            <person name="Maurice S."/>
            <person name="Pangilinan J."/>
            <person name="Andreopoulos W."/>
            <person name="LaButti K."/>
            <person name="Hundley H."/>
            <person name="Na H."/>
            <person name="Kuo A."/>
            <person name="Barry K."/>
            <person name="Lipzen A."/>
            <person name="Henrissat B."/>
            <person name="Riley R."/>
            <person name="Ahrendt S."/>
            <person name="Nagy L.G."/>
            <person name="Grigoriev I.V."/>
            <person name="Martin F."/>
            <person name="Rosso M.N."/>
        </authorList>
    </citation>
    <scope>NUCLEOTIDE SEQUENCE</scope>
    <source>
        <strain evidence="1">CBS 384.51</strain>
    </source>
</reference>
<sequence>MLTKSTRGLSLTSLLIDQGSLFLVAMALPNFVGIGLGKIPVLEANIPLHNEVTTSILISRFILTLRTQRSLPDTTEDLEGSTVTFASMSTLRTNAMEPAYQGSEPVTTTIYSTI</sequence>
<proteinExistence type="predicted"/>
<evidence type="ECO:0000313" key="1">
    <source>
        <dbReference type="EMBL" id="KAI0091343.1"/>
    </source>
</evidence>
<comment type="caution">
    <text evidence="1">The sequence shown here is derived from an EMBL/GenBank/DDBJ whole genome shotgun (WGS) entry which is preliminary data.</text>
</comment>
<gene>
    <name evidence="1" type="ORF">BDY19DRAFT_698807</name>
</gene>
<dbReference type="Proteomes" id="UP001055072">
    <property type="component" value="Unassembled WGS sequence"/>
</dbReference>
<accession>A0ACB8UAR7</accession>